<evidence type="ECO:0000256" key="2">
    <source>
        <dbReference type="SAM" id="SignalP"/>
    </source>
</evidence>
<dbReference type="RefSeq" id="WP_347703716.1">
    <property type="nucleotide sequence ID" value="NZ_JBDPZD010000001.1"/>
</dbReference>
<comment type="caution">
    <text evidence="3">The sequence shown here is derived from an EMBL/GenBank/DDBJ whole genome shotgun (WGS) entry which is preliminary data.</text>
</comment>
<evidence type="ECO:0000313" key="3">
    <source>
        <dbReference type="EMBL" id="MEO3690900.1"/>
    </source>
</evidence>
<evidence type="ECO:0000313" key="4">
    <source>
        <dbReference type="Proteomes" id="UP001495147"/>
    </source>
</evidence>
<protein>
    <submittedName>
        <fullName evidence="3">DUF802 domain-containing protein</fullName>
    </submittedName>
</protein>
<gene>
    <name evidence="3" type="ORF">ABDJ85_05415</name>
</gene>
<feature type="transmembrane region" description="Helical" evidence="1">
    <location>
        <begin position="33"/>
        <end position="50"/>
    </location>
</feature>
<accession>A0ABV0FYS2</accession>
<keyword evidence="1" id="KW-0472">Membrane</keyword>
<keyword evidence="4" id="KW-1185">Reference proteome</keyword>
<keyword evidence="1" id="KW-0812">Transmembrane</keyword>
<dbReference type="EMBL" id="JBDPZD010000001">
    <property type="protein sequence ID" value="MEO3690900.1"/>
    <property type="molecule type" value="Genomic_DNA"/>
</dbReference>
<name>A0ABV0FYS2_9BURK</name>
<keyword evidence="2" id="KW-0732">Signal</keyword>
<proteinExistence type="predicted"/>
<feature type="signal peptide" evidence="2">
    <location>
        <begin position="1"/>
        <end position="23"/>
    </location>
</feature>
<sequence length="695" mass="72433">MNRLLTLLYPLTVALGSAGLAAAAFNAARHHPVALAMALLIAAGFALGVAELRAFRRATQGLSTALAALTQPATPAWLQTVPAALRTAVEQRLAGQRVALPGLALAPALTGVLVLLGMLGTFIGLVLTLGGTADAVSNTADLSALRAALGAPVRGLGLAFSASVAGVTASATLGLLLALARRERTDCSRALDLAQLGPLRPLTAEVQREQAQAAAEQAARDATAAQQRALVEQFQAFSQQLASTVTEQLASQQSRWEGRQHEAQQRFHTEALAAYQGLASSVDTTLRTSLHEALTSSQQHARDTLQPLAEGLLSRIGHASSALQTQLGQQLAHWAAQQSETLQASTHQLATEQAAQASALRAQFEQGSQQLMDHTQRAQAALLDAVRAAQDAWLKDSRDAHASLLAETRDAEAALLSQTREAEAALLTQTREAETALQASSATQSRALLQALHDQQHTLQLAHAEADRERLAAWAQAQQAAAQAQQAHLQALVGQVEAQTQGLMREAAALLQAAGEAPRAALDTIAALREQLAQSQAQDQAALQERAALMQTLGTLLASLQHAAAEQRNAIDGLVQSAGQQLGDASRQFGQQAAQAGADMTRAAEQIALSLQASAGEVGALSEGLAAAVEQARSSQAELVAQLTALQDSLAQAMTRSDDQMAYTVAQAREVIDLCLGAQQQALAALQQAGGGARG</sequence>
<organism evidence="3 4">
    <name type="scientific">Roseateles paludis</name>
    <dbReference type="NCBI Taxonomy" id="3145238"/>
    <lineage>
        <taxon>Bacteria</taxon>
        <taxon>Pseudomonadati</taxon>
        <taxon>Pseudomonadota</taxon>
        <taxon>Betaproteobacteria</taxon>
        <taxon>Burkholderiales</taxon>
        <taxon>Sphaerotilaceae</taxon>
        <taxon>Roseateles</taxon>
    </lineage>
</organism>
<keyword evidence="1" id="KW-1133">Transmembrane helix</keyword>
<feature type="transmembrane region" description="Helical" evidence="1">
    <location>
        <begin position="102"/>
        <end position="127"/>
    </location>
</feature>
<dbReference type="Proteomes" id="UP001495147">
    <property type="component" value="Unassembled WGS sequence"/>
</dbReference>
<feature type="chain" id="PRO_5046435343" evidence="2">
    <location>
        <begin position="24"/>
        <end position="695"/>
    </location>
</feature>
<evidence type="ECO:0000256" key="1">
    <source>
        <dbReference type="SAM" id="Phobius"/>
    </source>
</evidence>
<reference evidence="3 4" key="1">
    <citation type="submission" date="2024-05" db="EMBL/GenBank/DDBJ databases">
        <title>Roseateles sp. DJS-2-20 16S ribosomal RNA gene Genome sequencing and assembly.</title>
        <authorList>
            <person name="Woo H."/>
        </authorList>
    </citation>
    <scope>NUCLEOTIDE SEQUENCE [LARGE SCALE GENOMIC DNA]</scope>
    <source>
        <strain evidence="3 4">DJS-2-20</strain>
    </source>
</reference>
<feature type="transmembrane region" description="Helical" evidence="1">
    <location>
        <begin position="158"/>
        <end position="179"/>
    </location>
</feature>